<reference evidence="3 4" key="1">
    <citation type="submission" date="2020-11" db="EMBL/GenBank/DDBJ databases">
        <authorList>
            <person name="Kim M.K."/>
        </authorList>
    </citation>
    <scope>NUCLEOTIDE SEQUENCE [LARGE SCALE GENOMIC DNA]</scope>
    <source>
        <strain evidence="3 4">BT439</strain>
    </source>
</reference>
<evidence type="ECO:0000313" key="3">
    <source>
        <dbReference type="EMBL" id="MBF9141926.1"/>
    </source>
</evidence>
<keyword evidence="1" id="KW-0812">Transmembrane</keyword>
<feature type="domain" description="Signal transduction histidine kinase internal region" evidence="2">
    <location>
        <begin position="180"/>
        <end position="263"/>
    </location>
</feature>
<evidence type="ECO:0000259" key="2">
    <source>
        <dbReference type="Pfam" id="PF06580"/>
    </source>
</evidence>
<evidence type="ECO:0000256" key="1">
    <source>
        <dbReference type="SAM" id="Phobius"/>
    </source>
</evidence>
<dbReference type="GO" id="GO:0016020">
    <property type="term" value="C:membrane"/>
    <property type="evidence" value="ECO:0007669"/>
    <property type="project" value="InterPro"/>
</dbReference>
<dbReference type="Proteomes" id="UP000645610">
    <property type="component" value="Unassembled WGS sequence"/>
</dbReference>
<dbReference type="AlphaFoldDB" id="A0A931BHZ3"/>
<name>A0A931BHZ3_9BACT</name>
<dbReference type="RefSeq" id="WP_196286259.1">
    <property type="nucleotide sequence ID" value="NZ_JADQDP010000002.1"/>
</dbReference>
<keyword evidence="3" id="KW-0808">Transferase</keyword>
<accession>A0A931BHZ3</accession>
<keyword evidence="4" id="KW-1185">Reference proteome</keyword>
<evidence type="ECO:0000313" key="4">
    <source>
        <dbReference type="Proteomes" id="UP000645610"/>
    </source>
</evidence>
<dbReference type="PANTHER" id="PTHR34220:SF7">
    <property type="entry name" value="SENSOR HISTIDINE KINASE YPDA"/>
    <property type="match status" value="1"/>
</dbReference>
<organism evidence="3 4">
    <name type="scientific">Hymenobacter properus</name>
    <dbReference type="NCBI Taxonomy" id="2791026"/>
    <lineage>
        <taxon>Bacteria</taxon>
        <taxon>Pseudomonadati</taxon>
        <taxon>Bacteroidota</taxon>
        <taxon>Cytophagia</taxon>
        <taxon>Cytophagales</taxon>
        <taxon>Hymenobacteraceae</taxon>
        <taxon>Hymenobacter</taxon>
    </lineage>
</organism>
<keyword evidence="1" id="KW-0472">Membrane</keyword>
<keyword evidence="3" id="KW-0418">Kinase</keyword>
<dbReference type="InterPro" id="IPR050640">
    <property type="entry name" value="Bact_2-comp_sensor_kinase"/>
</dbReference>
<comment type="caution">
    <text evidence="3">The sequence shown here is derived from an EMBL/GenBank/DDBJ whole genome shotgun (WGS) entry which is preliminary data.</text>
</comment>
<sequence length="373" mass="41793">MLSAPSAVPRDPLLLRILLKGLRPSTSQTSLYRWIATVCVPVYGYVYFGQRYFADWQTFLGATAILYVLAAACLAPLNYLTESVFQRYPEPHQSLKRFGAYALAMGLTTGLGTFFTMWTFNAVHLFGYRFQASEAFWVVVSVMIFNVFVAALFEVSLAFNQWQTNQLAVEQLEHQELRGQLDVVKQQISPHFLFNSLNSLSVLIGEDPQHAERFVDEMAQVYRYLLQAHRPGLLPGQPNLTTLEAELRHLHSYAYLLRTRYGAGLELDIAPLPALDRQQANGLLPLTLQTLVDNAIQYNVVSPTRPLRIAVATTTAGQVRVHNNRQRRSVRVANSSESLGALQARYQELGCPNAVQVEADEAQFSVAVQLLAS</sequence>
<dbReference type="Pfam" id="PF06580">
    <property type="entry name" value="His_kinase"/>
    <property type="match status" value="1"/>
</dbReference>
<keyword evidence="1" id="KW-1133">Transmembrane helix</keyword>
<gene>
    <name evidence="3" type="ORF">I2I01_09795</name>
</gene>
<dbReference type="GO" id="GO:0000155">
    <property type="term" value="F:phosphorelay sensor kinase activity"/>
    <property type="evidence" value="ECO:0007669"/>
    <property type="project" value="InterPro"/>
</dbReference>
<feature type="transmembrane region" description="Helical" evidence="1">
    <location>
        <begin position="31"/>
        <end position="48"/>
    </location>
</feature>
<dbReference type="PANTHER" id="PTHR34220">
    <property type="entry name" value="SENSOR HISTIDINE KINASE YPDA"/>
    <property type="match status" value="1"/>
</dbReference>
<dbReference type="EMBL" id="JADQDP010000002">
    <property type="protein sequence ID" value="MBF9141926.1"/>
    <property type="molecule type" value="Genomic_DNA"/>
</dbReference>
<feature type="transmembrane region" description="Helical" evidence="1">
    <location>
        <begin position="100"/>
        <end position="123"/>
    </location>
</feature>
<proteinExistence type="predicted"/>
<feature type="transmembrane region" description="Helical" evidence="1">
    <location>
        <begin position="135"/>
        <end position="159"/>
    </location>
</feature>
<feature type="transmembrane region" description="Helical" evidence="1">
    <location>
        <begin position="60"/>
        <end position="80"/>
    </location>
</feature>
<dbReference type="InterPro" id="IPR010559">
    <property type="entry name" value="Sig_transdc_His_kin_internal"/>
</dbReference>
<protein>
    <submittedName>
        <fullName evidence="3">Histidine kinase</fullName>
    </submittedName>
</protein>